<dbReference type="AlphaFoldDB" id="A0A1W1ZPN9"/>
<dbReference type="OrthoDB" id="9797363at2"/>
<dbReference type="STRING" id="1121400.SAMN02746065_10387"/>
<gene>
    <name evidence="2" type="ORF">SAMN02746065_10387</name>
</gene>
<protein>
    <submittedName>
        <fullName evidence="2">EpsI family protein</fullName>
    </submittedName>
</protein>
<dbReference type="Pfam" id="PF11984">
    <property type="entry name" value="DUF3485"/>
    <property type="match status" value="1"/>
</dbReference>
<feature type="domain" description="Methanolan biosynthesis EpsI" evidence="1">
    <location>
        <begin position="7"/>
        <end position="211"/>
    </location>
</feature>
<dbReference type="NCBIfam" id="TIGR02914">
    <property type="entry name" value="EpsI_fam"/>
    <property type="match status" value="1"/>
</dbReference>
<dbReference type="InterPro" id="IPR014263">
    <property type="entry name" value="Methanolan_biosynth_EpsI"/>
</dbReference>
<evidence type="ECO:0000313" key="2">
    <source>
        <dbReference type="EMBL" id="SMC50364.1"/>
    </source>
</evidence>
<dbReference type="EMBL" id="FWXY01000003">
    <property type="protein sequence ID" value="SMC50364.1"/>
    <property type="molecule type" value="Genomic_DNA"/>
</dbReference>
<dbReference type="RefSeq" id="WP_084067065.1">
    <property type="nucleotide sequence ID" value="NZ_FWXY01000003.1"/>
</dbReference>
<organism evidence="2 3">
    <name type="scientific">Desulfocicer vacuolatum DSM 3385</name>
    <dbReference type="NCBI Taxonomy" id="1121400"/>
    <lineage>
        <taxon>Bacteria</taxon>
        <taxon>Pseudomonadati</taxon>
        <taxon>Thermodesulfobacteriota</taxon>
        <taxon>Desulfobacteria</taxon>
        <taxon>Desulfobacterales</taxon>
        <taxon>Desulfobacteraceae</taxon>
        <taxon>Desulfocicer</taxon>
    </lineage>
</organism>
<proteinExistence type="predicted"/>
<accession>A0A1W1ZPN9</accession>
<dbReference type="Proteomes" id="UP000192418">
    <property type="component" value="Unassembled WGS sequence"/>
</dbReference>
<evidence type="ECO:0000313" key="3">
    <source>
        <dbReference type="Proteomes" id="UP000192418"/>
    </source>
</evidence>
<reference evidence="2 3" key="1">
    <citation type="submission" date="2017-04" db="EMBL/GenBank/DDBJ databases">
        <authorList>
            <person name="Afonso C.L."/>
            <person name="Miller P.J."/>
            <person name="Scott M.A."/>
            <person name="Spackman E."/>
            <person name="Goraichik I."/>
            <person name="Dimitrov K.M."/>
            <person name="Suarez D.L."/>
            <person name="Swayne D.E."/>
        </authorList>
    </citation>
    <scope>NUCLEOTIDE SEQUENCE [LARGE SCALE GENOMIC DNA]</scope>
    <source>
        <strain evidence="2 3">DSM 3385</strain>
    </source>
</reference>
<sequence>MKNNWILVVLVMLFLAYAIQFVGYDKNITMEQGVDTVKQIPLKIGEWTGKDYSFDPIVMDILETKAILHRNYQNTEGNHVFLSLVYYAQTKVDFHAPEECLGGQGIKTEKLPARIDVKTQTGDIFSLKINKLIQIQDKNNKLLVYYFYKTGSFMGRNYIKLRFNLILNKFKTAGQNGSLVRLSTPFSVEDNGQTSHEYLERFITDLFPYLVAFL</sequence>
<keyword evidence="3" id="KW-1185">Reference proteome</keyword>
<name>A0A1W1ZPN9_9BACT</name>
<evidence type="ECO:0000259" key="1">
    <source>
        <dbReference type="Pfam" id="PF11984"/>
    </source>
</evidence>